<gene>
    <name evidence="2" type="ORF">CIK66_13215</name>
</gene>
<sequence length="67" mass="7384">MVRPQAHALVTDPGEESGCHRICPCYVVDMDRILLIRHGQADGHDGDDPGLSPLGVRQGRHRMRDVA</sequence>
<evidence type="ECO:0000313" key="2">
    <source>
        <dbReference type="EMBL" id="PCC38537.1"/>
    </source>
</evidence>
<organism evidence="2 3">
    <name type="scientific">Brachybacterium alimentarium</name>
    <dbReference type="NCBI Taxonomy" id="47845"/>
    <lineage>
        <taxon>Bacteria</taxon>
        <taxon>Bacillati</taxon>
        <taxon>Actinomycetota</taxon>
        <taxon>Actinomycetes</taxon>
        <taxon>Micrococcales</taxon>
        <taxon>Dermabacteraceae</taxon>
        <taxon>Brachybacterium</taxon>
    </lineage>
</organism>
<evidence type="ECO:0000313" key="3">
    <source>
        <dbReference type="Proteomes" id="UP000218598"/>
    </source>
</evidence>
<protein>
    <submittedName>
        <fullName evidence="2">Uncharacterized protein</fullName>
    </submittedName>
</protein>
<feature type="compositionally biased region" description="Basic residues" evidence="1">
    <location>
        <begin position="58"/>
        <end position="67"/>
    </location>
</feature>
<dbReference type="InterPro" id="IPR029033">
    <property type="entry name" value="His_PPase_superfam"/>
</dbReference>
<feature type="region of interest" description="Disordered" evidence="1">
    <location>
        <begin position="40"/>
        <end position="67"/>
    </location>
</feature>
<dbReference type="AlphaFoldDB" id="A0A2A3YGW5"/>
<evidence type="ECO:0000256" key="1">
    <source>
        <dbReference type="SAM" id="MobiDB-lite"/>
    </source>
</evidence>
<name>A0A2A3YGW5_9MICO</name>
<dbReference type="EMBL" id="NRGR01000021">
    <property type="protein sequence ID" value="PCC38537.1"/>
    <property type="molecule type" value="Genomic_DNA"/>
</dbReference>
<keyword evidence="3" id="KW-1185">Reference proteome</keyword>
<accession>A0A2A3YGW5</accession>
<dbReference type="SUPFAM" id="SSF53254">
    <property type="entry name" value="Phosphoglycerate mutase-like"/>
    <property type="match status" value="1"/>
</dbReference>
<dbReference type="Proteomes" id="UP000218598">
    <property type="component" value="Unassembled WGS sequence"/>
</dbReference>
<proteinExistence type="predicted"/>
<comment type="caution">
    <text evidence="2">The sequence shown here is derived from an EMBL/GenBank/DDBJ whole genome shotgun (WGS) entry which is preliminary data.</text>
</comment>
<reference evidence="2 3" key="1">
    <citation type="journal article" date="2017" name="Elife">
        <title>Extensive horizontal gene transfer in cheese-associated bacteria.</title>
        <authorList>
            <person name="Bonham K.S."/>
            <person name="Wolfe B.E."/>
            <person name="Dutton R.J."/>
        </authorList>
    </citation>
    <scope>NUCLEOTIDE SEQUENCE [LARGE SCALE GENOMIC DNA]</scope>
    <source>
        <strain evidence="2 3">341_9</strain>
    </source>
</reference>